<evidence type="ECO:0000256" key="1">
    <source>
        <dbReference type="ARBA" id="ARBA00023002"/>
    </source>
</evidence>
<reference evidence="4" key="1">
    <citation type="submission" date="2016-10" db="EMBL/GenBank/DDBJ databases">
        <authorList>
            <person name="Varghese N."/>
            <person name="Submissions S."/>
        </authorList>
    </citation>
    <scope>NUCLEOTIDE SEQUENCE [LARGE SCALE GENOMIC DNA]</scope>
    <source>
        <strain evidence="4">DSM 45421</strain>
    </source>
</reference>
<keyword evidence="4" id="KW-1185">Reference proteome</keyword>
<accession>A0A1G6IIV7</accession>
<dbReference type="Gene3D" id="3.50.50.60">
    <property type="entry name" value="FAD/NAD(P)-binding domain"/>
    <property type="match status" value="1"/>
</dbReference>
<dbReference type="PRINTS" id="PR00368">
    <property type="entry name" value="FADPNR"/>
</dbReference>
<dbReference type="GO" id="GO:0004497">
    <property type="term" value="F:monooxygenase activity"/>
    <property type="evidence" value="ECO:0007669"/>
    <property type="project" value="TreeGrafter"/>
</dbReference>
<dbReference type="GO" id="GO:0050660">
    <property type="term" value="F:flavin adenine dinucleotide binding"/>
    <property type="evidence" value="ECO:0007669"/>
    <property type="project" value="TreeGrafter"/>
</dbReference>
<dbReference type="AlphaFoldDB" id="A0A1G6IIV7"/>
<dbReference type="InterPro" id="IPR050982">
    <property type="entry name" value="Auxin_biosynth/cation_transpt"/>
</dbReference>
<dbReference type="InterPro" id="IPR036188">
    <property type="entry name" value="FAD/NAD-bd_sf"/>
</dbReference>
<dbReference type="STRING" id="1190417.SAMN05660690_0399"/>
<dbReference type="RefSeq" id="WP_091362724.1">
    <property type="nucleotide sequence ID" value="NZ_FMZF01000001.1"/>
</dbReference>
<evidence type="ECO:0000313" key="3">
    <source>
        <dbReference type="EMBL" id="SDC06353.1"/>
    </source>
</evidence>
<dbReference type="PRINTS" id="PR00469">
    <property type="entry name" value="PNDRDTASEII"/>
</dbReference>
<dbReference type="EMBL" id="FMZF01000001">
    <property type="protein sequence ID" value="SDC06353.1"/>
    <property type="molecule type" value="Genomic_DNA"/>
</dbReference>
<protein>
    <submittedName>
        <fullName evidence="3">Putative flavoprotein involved in K+ transport</fullName>
    </submittedName>
</protein>
<proteinExistence type="predicted"/>
<evidence type="ECO:0000313" key="4">
    <source>
        <dbReference type="Proteomes" id="UP000199416"/>
    </source>
</evidence>
<gene>
    <name evidence="3" type="ORF">SAMN05660690_0399</name>
</gene>
<sequence length="384" mass="40549">MHHTPAPADREPLDVLVVGAGQAGLALGHHLARRGADFLLVDGAPEIGASWRRRWDSLRLFSPARYDSLPGLPFPAPADTHPGKDDVADYLAGYAAHFALPVRLDSPVSRLQREPDGTFTATTPTATLRAQQVVVATGPFQTPHVPVLADQLDPDVPQLHSADYRNPAGLPGAGRVLVVGGANSGLQIAAELAATRPVTLAVGTRPAELPQRIAGRDLFTWLDAAGFFTVPAHTRLGRRLRARGDLVIGTRTRDLRRRGVDLRPRLTGVTGRTARFANGTTVDVDAVVWATGYRSDHSWLDVPGVVVDGQVRHDAGVTAVPGLHVLGLPWQTCRGSALLGFVGADAAALDDRMANDRTATDAHRPGPQAGAGRRGAAVPVTAPA</sequence>
<feature type="region of interest" description="Disordered" evidence="2">
    <location>
        <begin position="356"/>
        <end position="384"/>
    </location>
</feature>
<evidence type="ECO:0000256" key="2">
    <source>
        <dbReference type="SAM" id="MobiDB-lite"/>
    </source>
</evidence>
<feature type="compositionally biased region" description="Low complexity" evidence="2">
    <location>
        <begin position="365"/>
        <end position="384"/>
    </location>
</feature>
<dbReference type="SUPFAM" id="SSF51905">
    <property type="entry name" value="FAD/NAD(P)-binding domain"/>
    <property type="match status" value="2"/>
</dbReference>
<dbReference type="Pfam" id="PF13738">
    <property type="entry name" value="Pyr_redox_3"/>
    <property type="match status" value="1"/>
</dbReference>
<organism evidence="3 4">
    <name type="scientific">Geodermatophilus telluris</name>
    <dbReference type="NCBI Taxonomy" id="1190417"/>
    <lineage>
        <taxon>Bacteria</taxon>
        <taxon>Bacillati</taxon>
        <taxon>Actinomycetota</taxon>
        <taxon>Actinomycetes</taxon>
        <taxon>Geodermatophilales</taxon>
        <taxon>Geodermatophilaceae</taxon>
        <taxon>Geodermatophilus</taxon>
    </lineage>
</organism>
<dbReference type="Proteomes" id="UP000199416">
    <property type="component" value="Unassembled WGS sequence"/>
</dbReference>
<dbReference type="PANTHER" id="PTHR43539:SF78">
    <property type="entry name" value="FLAVIN-CONTAINING MONOOXYGENASE"/>
    <property type="match status" value="1"/>
</dbReference>
<dbReference type="OrthoDB" id="9808049at2"/>
<name>A0A1G6IIV7_9ACTN</name>
<dbReference type="PANTHER" id="PTHR43539">
    <property type="entry name" value="FLAVIN-BINDING MONOOXYGENASE-LIKE PROTEIN (AFU_ORTHOLOGUE AFUA_4G09220)"/>
    <property type="match status" value="1"/>
</dbReference>
<keyword evidence="1" id="KW-0560">Oxidoreductase</keyword>